<evidence type="ECO:0000256" key="10">
    <source>
        <dbReference type="ARBA" id="ARBA00022824"/>
    </source>
</evidence>
<evidence type="ECO:0000256" key="1">
    <source>
        <dbReference type="ARBA" id="ARBA00004477"/>
    </source>
</evidence>
<dbReference type="PANTHER" id="PTHR12317:SF0">
    <property type="entry name" value="ACYLTRANSFERASE"/>
    <property type="match status" value="1"/>
</dbReference>
<feature type="transmembrane region" description="Helical" evidence="15">
    <location>
        <begin position="304"/>
        <end position="323"/>
    </location>
</feature>
<keyword evidence="8 15" id="KW-0812">Transmembrane</keyword>
<dbReference type="PANTHER" id="PTHR12317">
    <property type="entry name" value="DIACYLGLYCEROL O-ACYLTRANSFERASE"/>
    <property type="match status" value="1"/>
</dbReference>
<dbReference type="AlphaFoldDB" id="A0A819E2C4"/>
<organism evidence="16 18">
    <name type="scientific">Rotaria sordida</name>
    <dbReference type="NCBI Taxonomy" id="392033"/>
    <lineage>
        <taxon>Eukaryota</taxon>
        <taxon>Metazoa</taxon>
        <taxon>Spiralia</taxon>
        <taxon>Gnathifera</taxon>
        <taxon>Rotifera</taxon>
        <taxon>Eurotatoria</taxon>
        <taxon>Bdelloidea</taxon>
        <taxon>Philodinida</taxon>
        <taxon>Philodinidae</taxon>
        <taxon>Rotaria</taxon>
    </lineage>
</organism>
<evidence type="ECO:0000256" key="11">
    <source>
        <dbReference type="ARBA" id="ARBA00022989"/>
    </source>
</evidence>
<dbReference type="Pfam" id="PF03982">
    <property type="entry name" value="DAGAT"/>
    <property type="match status" value="1"/>
</dbReference>
<evidence type="ECO:0000256" key="7">
    <source>
        <dbReference type="ARBA" id="ARBA00022679"/>
    </source>
</evidence>
<evidence type="ECO:0000256" key="8">
    <source>
        <dbReference type="ARBA" id="ARBA00022692"/>
    </source>
</evidence>
<evidence type="ECO:0000256" key="14">
    <source>
        <dbReference type="ARBA" id="ARBA00023315"/>
    </source>
</evidence>
<evidence type="ECO:0000256" key="4">
    <source>
        <dbReference type="ARBA" id="ARBA00005420"/>
    </source>
</evidence>
<dbReference type="GO" id="GO:0006071">
    <property type="term" value="P:glycerol metabolic process"/>
    <property type="evidence" value="ECO:0007669"/>
    <property type="project" value="UniProtKB-KW"/>
</dbReference>
<name>A0A819E2C4_9BILA</name>
<evidence type="ECO:0000313" key="16">
    <source>
        <dbReference type="EMBL" id="CAF3842904.1"/>
    </source>
</evidence>
<dbReference type="EC" id="2.3.1.20" evidence="5"/>
<keyword evidence="13 15" id="KW-0472">Membrane</keyword>
<evidence type="ECO:0000256" key="5">
    <source>
        <dbReference type="ARBA" id="ARBA00013244"/>
    </source>
</evidence>
<keyword evidence="9" id="KW-0319">Glycerol metabolism</keyword>
<evidence type="ECO:0000256" key="6">
    <source>
        <dbReference type="ARBA" id="ARBA00022516"/>
    </source>
</evidence>
<evidence type="ECO:0000313" key="18">
    <source>
        <dbReference type="Proteomes" id="UP000663823"/>
    </source>
</evidence>
<dbReference type="CDD" id="cd07987">
    <property type="entry name" value="LPLAT_MGAT-like"/>
    <property type="match status" value="1"/>
</dbReference>
<evidence type="ECO:0000256" key="12">
    <source>
        <dbReference type="ARBA" id="ARBA00023098"/>
    </source>
</evidence>
<evidence type="ECO:0000256" key="9">
    <source>
        <dbReference type="ARBA" id="ARBA00022798"/>
    </source>
</evidence>
<dbReference type="Proteomes" id="UP000663823">
    <property type="component" value="Unassembled WGS sequence"/>
</dbReference>
<comment type="caution">
    <text evidence="16">The sequence shown here is derived from an EMBL/GenBank/DDBJ whole genome shotgun (WGS) entry which is preliminary data.</text>
</comment>
<keyword evidence="10" id="KW-0256">Endoplasmic reticulum</keyword>
<evidence type="ECO:0000256" key="3">
    <source>
        <dbReference type="ARBA" id="ARBA00005189"/>
    </source>
</evidence>
<feature type="transmembrane region" description="Helical" evidence="15">
    <location>
        <begin position="329"/>
        <end position="345"/>
    </location>
</feature>
<proteinExistence type="inferred from homology"/>
<gene>
    <name evidence="17" type="ORF">FNK824_LOCUS29368</name>
    <name evidence="16" type="ORF">OTI717_LOCUS20695</name>
</gene>
<dbReference type="GO" id="GO:0005789">
    <property type="term" value="C:endoplasmic reticulum membrane"/>
    <property type="evidence" value="ECO:0007669"/>
    <property type="project" value="UniProtKB-SubCell"/>
</dbReference>
<reference evidence="16" key="1">
    <citation type="submission" date="2021-02" db="EMBL/GenBank/DDBJ databases">
        <authorList>
            <person name="Nowell W R."/>
        </authorList>
    </citation>
    <scope>NUCLEOTIDE SEQUENCE</scope>
</reference>
<dbReference type="Proteomes" id="UP000663874">
    <property type="component" value="Unassembled WGS sequence"/>
</dbReference>
<sequence>MFFSREDEIDEAPNSSQKNILPQYLQKSENHFTSIPLKNNSKATCASSSSSLCIAVSKQYKNYKTTFLCFICNIQFSIQNSETTDINSHMKTKKHQDCVKSAEPNKCKQKTINSLFNSSTSELNRLCTVEGALVFHESNALDLNKLSLLVSDNMNVIVGNNHSVLSLFNQLVYNLIKDRANSYKSMSVLNETNIDKIKWKDFEHCVTFIDGKDVDKDCLYNDFNHIKSKFVELKNKFDGIYKQVQGFIPSNLILSKQDGTMLSNENNVKFKEKVAIQPMTTQSSLTSRTFAPLNTPLYRRRQTLTILVFWILPWFCLYVSLLLLRSNNWYLFFGFIAYLTWMVFFRKYPRQGGLKQQWLRRLVWWKWFADYFPIQLHRTCDLPADRSYIFGYHPHGIISLGAFCNFATEATGFEEKFPGINLRLLTLKSNFRIPFFGFYLSLLGLCDASKESCNYILEKGNGNSLMLVLGGVKEVLDARPSCDYILTLKNRKGFVKIGLVHGASLVPVFSFGENDLYEQLANPRGSKLRQFQVMLQKKTGYTIPFFRGRGVFQYAFGFLPNRRAINTYVGEPIELPKLSREEITNEIIDKYHTQYMDALMRLFDAHKAKHDNKDATIKYVNADDY</sequence>
<comment type="pathway">
    <text evidence="3">Lipid metabolism.</text>
</comment>
<dbReference type="EMBL" id="CAJOBE010008515">
    <property type="protein sequence ID" value="CAF4063072.1"/>
    <property type="molecule type" value="Genomic_DNA"/>
</dbReference>
<evidence type="ECO:0000313" key="17">
    <source>
        <dbReference type="EMBL" id="CAF4063072.1"/>
    </source>
</evidence>
<dbReference type="GO" id="GO:0004144">
    <property type="term" value="F:diacylglycerol O-acyltransferase activity"/>
    <property type="evidence" value="ECO:0007669"/>
    <property type="project" value="UniProtKB-EC"/>
</dbReference>
<dbReference type="InterPro" id="IPR007130">
    <property type="entry name" value="DAGAT"/>
</dbReference>
<evidence type="ECO:0000256" key="15">
    <source>
        <dbReference type="SAM" id="Phobius"/>
    </source>
</evidence>
<evidence type="ECO:0000256" key="2">
    <source>
        <dbReference type="ARBA" id="ARBA00004771"/>
    </source>
</evidence>
<dbReference type="EMBL" id="CAJOAX010003227">
    <property type="protein sequence ID" value="CAF3842904.1"/>
    <property type="molecule type" value="Genomic_DNA"/>
</dbReference>
<protein>
    <recommendedName>
        <fullName evidence="5">diacylglycerol O-acyltransferase</fullName>
        <ecNumber evidence="5">2.3.1.20</ecNumber>
    </recommendedName>
</protein>
<keyword evidence="6" id="KW-0444">Lipid biosynthesis</keyword>
<keyword evidence="14" id="KW-0012">Acyltransferase</keyword>
<keyword evidence="12" id="KW-0443">Lipid metabolism</keyword>
<accession>A0A819E2C4</accession>
<comment type="similarity">
    <text evidence="4">Belongs to the diacylglycerol acyltransferase family.</text>
</comment>
<keyword evidence="7" id="KW-0808">Transferase</keyword>
<keyword evidence="11 15" id="KW-1133">Transmembrane helix</keyword>
<comment type="pathway">
    <text evidence="2">Glycerolipid metabolism; triacylglycerol biosynthesis.</text>
</comment>
<dbReference type="GO" id="GO:0019432">
    <property type="term" value="P:triglyceride biosynthetic process"/>
    <property type="evidence" value="ECO:0007669"/>
    <property type="project" value="TreeGrafter"/>
</dbReference>
<comment type="subcellular location">
    <subcellularLocation>
        <location evidence="1">Endoplasmic reticulum membrane</location>
        <topology evidence="1">Multi-pass membrane protein</topology>
    </subcellularLocation>
</comment>
<evidence type="ECO:0000256" key="13">
    <source>
        <dbReference type="ARBA" id="ARBA00023136"/>
    </source>
</evidence>